<evidence type="ECO:0008006" key="10">
    <source>
        <dbReference type="Google" id="ProtNLM"/>
    </source>
</evidence>
<keyword evidence="3" id="KW-0998">Cell outer membrane</keyword>
<dbReference type="InterPro" id="IPR036942">
    <property type="entry name" value="Beta-barrel_TonB_sf"/>
</dbReference>
<dbReference type="GO" id="GO:0009279">
    <property type="term" value="C:cell outer membrane"/>
    <property type="evidence" value="ECO:0007669"/>
    <property type="project" value="UniProtKB-SubCell"/>
</dbReference>
<dbReference type="AlphaFoldDB" id="A0A1Y3QWQ3"/>
<evidence type="ECO:0000313" key="9">
    <source>
        <dbReference type="Proteomes" id="UP000323119"/>
    </source>
</evidence>
<dbReference type="Proteomes" id="UP000195772">
    <property type="component" value="Unassembled WGS sequence"/>
</dbReference>
<keyword evidence="2" id="KW-0472">Membrane</keyword>
<dbReference type="Proteomes" id="UP000323119">
    <property type="component" value="Unassembled WGS sequence"/>
</dbReference>
<dbReference type="Gene3D" id="2.40.170.20">
    <property type="entry name" value="TonB-dependent receptor, beta-barrel domain"/>
    <property type="match status" value="1"/>
</dbReference>
<evidence type="ECO:0000313" key="7">
    <source>
        <dbReference type="EMBL" id="OUN04111.1"/>
    </source>
</evidence>
<dbReference type="SUPFAM" id="SSF56935">
    <property type="entry name" value="Porins"/>
    <property type="match status" value="1"/>
</dbReference>
<gene>
    <name evidence="7" type="ORF">B5G41_06550</name>
    <name evidence="5" type="ORF">F2S36_04420</name>
    <name evidence="6" type="ORF">NE651_09045</name>
</gene>
<comment type="subcellular location">
    <subcellularLocation>
        <location evidence="1">Cell outer membrane</location>
    </subcellularLocation>
</comment>
<reference evidence="5 9" key="3">
    <citation type="journal article" date="2019" name="Nat. Med.">
        <title>A library of human gut bacterial isolates paired with longitudinal multiomics data enables mechanistic microbiome research.</title>
        <authorList>
            <person name="Poyet M."/>
            <person name="Groussin M."/>
            <person name="Gibbons S.M."/>
            <person name="Avila-Pacheco J."/>
            <person name="Jiang X."/>
            <person name="Kearney S.M."/>
            <person name="Perrotta A.R."/>
            <person name="Berdy B."/>
            <person name="Zhao S."/>
            <person name="Lieberman T.D."/>
            <person name="Swanson P.K."/>
            <person name="Smith M."/>
            <person name="Roesemann S."/>
            <person name="Alexander J.E."/>
            <person name="Rich S.A."/>
            <person name="Livny J."/>
            <person name="Vlamakis H."/>
            <person name="Clish C."/>
            <person name="Bullock K."/>
            <person name="Deik A."/>
            <person name="Scott J."/>
            <person name="Pierce K.A."/>
            <person name="Xavier R.J."/>
            <person name="Alm E.J."/>
        </authorList>
    </citation>
    <scope>NUCLEOTIDE SEQUENCE [LARGE SCALE GENOMIC DNA]</scope>
    <source>
        <strain evidence="5 9">BIOML-A204</strain>
    </source>
</reference>
<dbReference type="OrthoDB" id="1000192at2"/>
<evidence type="ECO:0000313" key="6">
    <source>
        <dbReference type="EMBL" id="MCQ5083036.1"/>
    </source>
</evidence>
<evidence type="ECO:0000256" key="4">
    <source>
        <dbReference type="SAM" id="SignalP"/>
    </source>
</evidence>
<evidence type="ECO:0000256" key="3">
    <source>
        <dbReference type="ARBA" id="ARBA00023237"/>
    </source>
</evidence>
<dbReference type="EMBL" id="VVUY01000003">
    <property type="protein sequence ID" value="KAA2563046.1"/>
    <property type="molecule type" value="Genomic_DNA"/>
</dbReference>
<dbReference type="EMBL" id="NFHB01000003">
    <property type="protein sequence ID" value="OUN04111.1"/>
    <property type="molecule type" value="Genomic_DNA"/>
</dbReference>
<reference evidence="6" key="4">
    <citation type="submission" date="2022-06" db="EMBL/GenBank/DDBJ databases">
        <title>Isolation of gut microbiota from human fecal samples.</title>
        <authorList>
            <person name="Pamer E.G."/>
            <person name="Barat B."/>
            <person name="Waligurski E."/>
            <person name="Medina S."/>
            <person name="Paddock L."/>
            <person name="Mostad J."/>
        </authorList>
    </citation>
    <scope>NUCLEOTIDE SEQUENCE</scope>
    <source>
        <strain evidence="6">DFI.6.22</strain>
    </source>
</reference>
<reference evidence="8" key="1">
    <citation type="submission" date="2017-04" db="EMBL/GenBank/DDBJ databases">
        <title>Function of individual gut microbiota members based on whole genome sequencing of pure cultures obtained from chicken caecum.</title>
        <authorList>
            <person name="Medvecky M."/>
            <person name="Cejkova D."/>
            <person name="Polansky O."/>
            <person name="Karasova D."/>
            <person name="Kubasova T."/>
            <person name="Cizek A."/>
            <person name="Rychlik I."/>
        </authorList>
    </citation>
    <scope>NUCLEOTIDE SEQUENCE [LARGE SCALE GENOMIC DNA]</scope>
    <source>
        <strain evidence="8">An90</strain>
    </source>
</reference>
<reference evidence="7" key="2">
    <citation type="journal article" date="2018" name="BMC Genomics">
        <title>Whole genome sequencing and function prediction of 133 gut anaerobes isolated from chicken caecum in pure cultures.</title>
        <authorList>
            <person name="Medvecky M."/>
            <person name="Cejkova D."/>
            <person name="Polansky O."/>
            <person name="Karasova D."/>
            <person name="Kubasova T."/>
            <person name="Cizek A."/>
            <person name="Rychlik I."/>
        </authorList>
    </citation>
    <scope>NUCLEOTIDE SEQUENCE</scope>
    <source>
        <strain evidence="7">An90</strain>
    </source>
</reference>
<dbReference type="EMBL" id="JANGBQ010000011">
    <property type="protein sequence ID" value="MCQ5083036.1"/>
    <property type="molecule type" value="Genomic_DNA"/>
</dbReference>
<accession>A0A1Y3QWQ3</accession>
<proteinExistence type="predicted"/>
<name>A0A1Y3QWQ3_9BACT</name>
<organism evidence="7 8">
    <name type="scientific">Alistipes onderdonkii</name>
    <dbReference type="NCBI Taxonomy" id="328813"/>
    <lineage>
        <taxon>Bacteria</taxon>
        <taxon>Pseudomonadati</taxon>
        <taxon>Bacteroidota</taxon>
        <taxon>Bacteroidia</taxon>
        <taxon>Bacteroidales</taxon>
        <taxon>Rikenellaceae</taxon>
        <taxon>Alistipes</taxon>
    </lineage>
</organism>
<keyword evidence="4" id="KW-0732">Signal</keyword>
<evidence type="ECO:0000256" key="2">
    <source>
        <dbReference type="ARBA" id="ARBA00023136"/>
    </source>
</evidence>
<protein>
    <recommendedName>
        <fullName evidence="10">TonB-dependent receptor</fullName>
    </recommendedName>
</protein>
<dbReference type="RefSeq" id="WP_055203290.1">
    <property type="nucleotide sequence ID" value="NZ_DAWDUM010000004.1"/>
</dbReference>
<feature type="chain" id="PRO_5041865694" description="TonB-dependent receptor" evidence="4">
    <location>
        <begin position="21"/>
        <end position="569"/>
    </location>
</feature>
<comment type="caution">
    <text evidence="7">The sequence shown here is derived from an EMBL/GenBank/DDBJ whole genome shotgun (WGS) entry which is preliminary data.</text>
</comment>
<feature type="signal peptide" evidence="4">
    <location>
        <begin position="1"/>
        <end position="20"/>
    </location>
</feature>
<sequence length="569" mass="63897">MKRMLFVAALMAALPWGASAQVEKRVEVTKAYVPSVEGASKLAVVPDMTDTVKMRPEIDYTITPLSLQTTLATRPIRPATVTYWEFNRPLPFYLKAGMGYPFNSVLDFYASSQNPGTGYVVGYVNHEGRYSKIGNDFGVKNNSTRMLNRIGAAAGKYFGRHVLEGDLSYENRMYHRYGMYLAPDISADAVPGSMADYGDANIAVRFGDDFQDLSRVNFEIAIRGGMFFDHSEWPDYNDKARQTTLETHAKIARAFGRHRLAAEIGYERLAGQKALDEYNQQLIHAALRYGIEGGVVRLEVGADYYHDKVKSVEAENYIIPFVRLNLNLGTDGLCPFFEMDGDVRENSYRSLTKLNPYLLNPVFGTKSSVDYNGRFGIGGSIWRGKFDYRAYAGFSIRDNHLYWYSADVVQGSDILAAGLTMLPSMARQTVLSFNGEVTWRPASSFRTELGVHGYIYNDDETKLHNGAPAFDGNFSAHYDGRKISFGAGIWLQSTRKWSDYQLDAASGAESFGSVEVPFAADLRVNFDWKVSGRITLFAEGRNLINRRLYQYPWYPEYGANFTVGVKANF</sequence>
<dbReference type="Proteomes" id="UP001205035">
    <property type="component" value="Unassembled WGS sequence"/>
</dbReference>
<evidence type="ECO:0000256" key="1">
    <source>
        <dbReference type="ARBA" id="ARBA00004442"/>
    </source>
</evidence>
<evidence type="ECO:0000313" key="8">
    <source>
        <dbReference type="Proteomes" id="UP000195772"/>
    </source>
</evidence>
<evidence type="ECO:0000313" key="5">
    <source>
        <dbReference type="EMBL" id="KAA2563046.1"/>
    </source>
</evidence>